<sequence length="261" mass="27527">MTTPPGSGWPARSTEPRRALRGLPAFATDPPYDDELSDTARPRDQTAGPDRTLIEDPPRAAGQAGRRTVVPGARRGTGTASSSRGRGGRHGTGPSHGLADSSRGPGDSRPPTPTAAADAGSARDHPRTTDDAPFLASSGRTMTTTRRAPTRIPQQARDSRFRESPGPAATIVVRAIVEVLAGVRPVAHLAGWATPQLQTALERFGGQYPGRSMVRSIRISEPRAGVAEVVAVISRTDRVAALALRMETTDGRWQVTALQIG</sequence>
<dbReference type="InParanoid" id="E3J0W1"/>
<dbReference type="EMBL" id="CP002299">
    <property type="protein sequence ID" value="ADP84025.1"/>
    <property type="molecule type" value="Genomic_DNA"/>
</dbReference>
<evidence type="ECO:0000313" key="3">
    <source>
        <dbReference type="Proteomes" id="UP000002484"/>
    </source>
</evidence>
<dbReference type="STRING" id="298654.FraEuI1c_6041"/>
<dbReference type="InterPro" id="IPR045596">
    <property type="entry name" value="DUF6459"/>
</dbReference>
<organism evidence="2 3">
    <name type="scientific">Pseudofrankia inefficax (strain DSM 45817 / CECT 9037 / DDB 130130 / EuI1c)</name>
    <name type="common">Frankia inefficax</name>
    <dbReference type="NCBI Taxonomy" id="298654"/>
    <lineage>
        <taxon>Bacteria</taxon>
        <taxon>Bacillati</taxon>
        <taxon>Actinomycetota</taxon>
        <taxon>Actinomycetes</taxon>
        <taxon>Frankiales</taxon>
        <taxon>Frankiaceae</taxon>
        <taxon>Pseudofrankia</taxon>
    </lineage>
</organism>
<dbReference type="AlphaFoldDB" id="E3J0W1"/>
<dbReference type="Pfam" id="PF20060">
    <property type="entry name" value="DUF6459"/>
    <property type="match status" value="1"/>
</dbReference>
<evidence type="ECO:0000256" key="1">
    <source>
        <dbReference type="SAM" id="MobiDB-lite"/>
    </source>
</evidence>
<accession>E3J0W1</accession>
<reference evidence="2 3" key="1">
    <citation type="submission" date="2010-10" db="EMBL/GenBank/DDBJ databases">
        <title>Complete sequence of Frankia sp. EuI1c.</title>
        <authorList>
            <consortium name="US DOE Joint Genome Institute"/>
            <person name="Lucas S."/>
            <person name="Copeland A."/>
            <person name="Lapidus A."/>
            <person name="Cheng J.-F."/>
            <person name="Bruce D."/>
            <person name="Goodwin L."/>
            <person name="Pitluck S."/>
            <person name="Chertkov O."/>
            <person name="Detter J.C."/>
            <person name="Han C."/>
            <person name="Tapia R."/>
            <person name="Land M."/>
            <person name="Hauser L."/>
            <person name="Jeffries C."/>
            <person name="Kyrpides N."/>
            <person name="Ivanova N."/>
            <person name="Mikhailova N."/>
            <person name="Beauchemin N."/>
            <person name="Sen A."/>
            <person name="Sur S.A."/>
            <person name="Gtari M."/>
            <person name="Wall L."/>
            <person name="Tisa L."/>
            <person name="Woyke T."/>
        </authorList>
    </citation>
    <scope>NUCLEOTIDE SEQUENCE [LARGE SCALE GENOMIC DNA]</scope>
    <source>
        <strain evidence="3">DSM 45817 / CECT 9037 / EuI1c</strain>
    </source>
</reference>
<feature type="region of interest" description="Disordered" evidence="1">
    <location>
        <begin position="1"/>
        <end position="164"/>
    </location>
</feature>
<keyword evidence="3" id="KW-1185">Reference proteome</keyword>
<gene>
    <name evidence="2" type="ordered locus">FraEuI1c_6041</name>
</gene>
<dbReference type="eggNOG" id="ENOG50332RH">
    <property type="taxonomic scope" value="Bacteria"/>
</dbReference>
<dbReference type="HOGENOM" id="CLU_1088835_0_0_11"/>
<feature type="compositionally biased region" description="Low complexity" evidence="1">
    <location>
        <begin position="140"/>
        <end position="151"/>
    </location>
</feature>
<evidence type="ECO:0000313" key="2">
    <source>
        <dbReference type="EMBL" id="ADP84025.1"/>
    </source>
</evidence>
<dbReference type="RefSeq" id="WP_013427143.1">
    <property type="nucleotide sequence ID" value="NC_014666.1"/>
</dbReference>
<protein>
    <submittedName>
        <fullName evidence="2">Uncharacterized protein</fullName>
    </submittedName>
</protein>
<feature type="compositionally biased region" description="Low complexity" evidence="1">
    <location>
        <begin position="72"/>
        <end position="84"/>
    </location>
</feature>
<dbReference type="Proteomes" id="UP000002484">
    <property type="component" value="Chromosome"/>
</dbReference>
<dbReference type="KEGG" id="fri:FraEuI1c_6041"/>
<feature type="compositionally biased region" description="Basic and acidic residues" evidence="1">
    <location>
        <begin position="121"/>
        <end position="130"/>
    </location>
</feature>
<name>E3J0W1_PSEI1</name>
<dbReference type="OrthoDB" id="3218510at2"/>
<proteinExistence type="predicted"/>